<dbReference type="STRING" id="411467.BACCAP_01162"/>
<keyword evidence="4 8" id="KW-0413">Isomerase</keyword>
<protein>
    <recommendedName>
        <fullName evidence="2">peptidylprolyl isomerase</fullName>
        <ecNumber evidence="2">5.2.1.8</ecNumber>
    </recommendedName>
</protein>
<comment type="caution">
    <text evidence="8">The sequence shown here is derived from an EMBL/GenBank/DDBJ whole genome shotgun (WGS) entry which is preliminary data.</text>
</comment>
<feature type="region of interest" description="Disordered" evidence="5">
    <location>
        <begin position="254"/>
        <end position="294"/>
    </location>
</feature>
<dbReference type="GO" id="GO:0003755">
    <property type="term" value="F:peptidyl-prolyl cis-trans isomerase activity"/>
    <property type="evidence" value="ECO:0007669"/>
    <property type="project" value="UniProtKB-KW"/>
</dbReference>
<dbReference type="eggNOG" id="COG0652">
    <property type="taxonomic scope" value="Bacteria"/>
</dbReference>
<evidence type="ECO:0000256" key="3">
    <source>
        <dbReference type="ARBA" id="ARBA00023110"/>
    </source>
</evidence>
<keyword evidence="6" id="KW-0812">Transmembrane</keyword>
<dbReference type="RefSeq" id="WP_006571710.1">
    <property type="nucleotide sequence ID" value="NZ_AAXG02000008.1"/>
</dbReference>
<feature type="domain" description="PPIase cyclophilin-type" evidence="7">
    <location>
        <begin position="306"/>
        <end position="449"/>
    </location>
</feature>
<evidence type="ECO:0000256" key="1">
    <source>
        <dbReference type="ARBA" id="ARBA00002388"/>
    </source>
</evidence>
<evidence type="ECO:0000256" key="2">
    <source>
        <dbReference type="ARBA" id="ARBA00013194"/>
    </source>
</evidence>
<name>A6NSI3_9FIRM</name>
<evidence type="ECO:0000256" key="5">
    <source>
        <dbReference type="SAM" id="MobiDB-lite"/>
    </source>
</evidence>
<dbReference type="InterPro" id="IPR020892">
    <property type="entry name" value="Cyclophilin-type_PPIase_CS"/>
</dbReference>
<dbReference type="Proteomes" id="UP000003639">
    <property type="component" value="Unassembled WGS sequence"/>
</dbReference>
<feature type="compositionally biased region" description="Acidic residues" evidence="5">
    <location>
        <begin position="280"/>
        <end position="293"/>
    </location>
</feature>
<dbReference type="PRINTS" id="PR00153">
    <property type="entry name" value="CSAPPISMRASE"/>
</dbReference>
<proteinExistence type="predicted"/>
<dbReference type="PROSITE" id="PS50072">
    <property type="entry name" value="CSA_PPIASE_2"/>
    <property type="match status" value="1"/>
</dbReference>
<organism evidence="8 9">
    <name type="scientific">Pseudoflavonifractor capillosus ATCC 29799</name>
    <dbReference type="NCBI Taxonomy" id="411467"/>
    <lineage>
        <taxon>Bacteria</taxon>
        <taxon>Bacillati</taxon>
        <taxon>Bacillota</taxon>
        <taxon>Clostridia</taxon>
        <taxon>Eubacteriales</taxon>
        <taxon>Oscillospiraceae</taxon>
        <taxon>Pseudoflavonifractor</taxon>
    </lineage>
</organism>
<reference evidence="8 9" key="1">
    <citation type="submission" date="2007-04" db="EMBL/GenBank/DDBJ databases">
        <authorList>
            <person name="Fulton L."/>
            <person name="Clifton S."/>
            <person name="Fulton B."/>
            <person name="Xu J."/>
            <person name="Minx P."/>
            <person name="Pepin K.H."/>
            <person name="Johnson M."/>
            <person name="Thiruvilangam P."/>
            <person name="Bhonagiri V."/>
            <person name="Nash W.E."/>
            <person name="Mardis E.R."/>
            <person name="Wilson R.K."/>
        </authorList>
    </citation>
    <scope>NUCLEOTIDE SEQUENCE [LARGE SCALE GENOMIC DNA]</scope>
    <source>
        <strain evidence="8 9">ATCC 29799</strain>
    </source>
</reference>
<accession>A6NSI3</accession>
<evidence type="ECO:0000259" key="7">
    <source>
        <dbReference type="PROSITE" id="PS50072"/>
    </source>
</evidence>
<dbReference type="EMBL" id="AAXG02000008">
    <property type="protein sequence ID" value="EDN00940.1"/>
    <property type="molecule type" value="Genomic_DNA"/>
</dbReference>
<dbReference type="PANTHER" id="PTHR45625:SF4">
    <property type="entry name" value="PEPTIDYLPROLYL ISOMERASE DOMAIN AND WD REPEAT-CONTAINING PROTEIN 1"/>
    <property type="match status" value="1"/>
</dbReference>
<dbReference type="CDD" id="cd00317">
    <property type="entry name" value="cyclophilin"/>
    <property type="match status" value="1"/>
</dbReference>
<dbReference type="PANTHER" id="PTHR45625">
    <property type="entry name" value="PEPTIDYL-PROLYL CIS-TRANS ISOMERASE-RELATED"/>
    <property type="match status" value="1"/>
</dbReference>
<dbReference type="InterPro" id="IPR002130">
    <property type="entry name" value="Cyclophilin-type_PPIase_dom"/>
</dbReference>
<keyword evidence="3" id="KW-0697">Rotamase</keyword>
<sequence length="468" mass="50829">MAEIIDNARKGTPEAMRTLYDQSKDQIMFLCQALLLDENAACNAVSHVFKAMWELVVSGQVISEQDFQDTVTRKAVNYCKAQIARKDSKAFRVPVSRNFMNTPYDAGKMNLSGQPWEIVLKNLPHLHRFIYVLHGVCGYDDIRIAKLFNTSTETVRLALQAEETNISRILSLVPDHGAESMTAEAFHQALLEQQKAVAIPRTVTITVHMGIDNICQPFLDKRKKQRTRRTILVVSLLVAVCLILGISVAVGGGTAQTDPSASPSESAQVSETPEPTASTDADESGTETGDTAEAETASYYADIEIQDYGTITVALDEEAAPETVANFVSLAESGFYDGLTFHRIIEGFMMQGGDPNGDGTGGSGTTIVGEFSENGYENNLPHTRGAISMARSDDYDSASSQFFIVQEDYPSLDGKYAVFGYVTEGMDIVDAICEAAQPTDDNGTIPAEEQPVITSITIRTPEAESSGQ</sequence>
<dbReference type="AlphaFoldDB" id="A6NSI3"/>
<evidence type="ECO:0000256" key="6">
    <source>
        <dbReference type="SAM" id="Phobius"/>
    </source>
</evidence>
<dbReference type="Gene3D" id="2.40.100.10">
    <property type="entry name" value="Cyclophilin-like"/>
    <property type="match status" value="1"/>
</dbReference>
<dbReference type="PROSITE" id="PS00170">
    <property type="entry name" value="CSA_PPIASE_1"/>
    <property type="match status" value="1"/>
</dbReference>
<evidence type="ECO:0000313" key="8">
    <source>
        <dbReference type="EMBL" id="EDN00940.1"/>
    </source>
</evidence>
<dbReference type="InterPro" id="IPR044666">
    <property type="entry name" value="Cyclophilin_A-like"/>
</dbReference>
<dbReference type="SUPFAM" id="SSF50891">
    <property type="entry name" value="Cyclophilin-like"/>
    <property type="match status" value="1"/>
</dbReference>
<dbReference type="GO" id="GO:0006457">
    <property type="term" value="P:protein folding"/>
    <property type="evidence" value="ECO:0007669"/>
    <property type="project" value="InterPro"/>
</dbReference>
<gene>
    <name evidence="8" type="ORF">BACCAP_01162</name>
</gene>
<evidence type="ECO:0000256" key="4">
    <source>
        <dbReference type="ARBA" id="ARBA00023235"/>
    </source>
</evidence>
<reference evidence="8 9" key="2">
    <citation type="submission" date="2007-06" db="EMBL/GenBank/DDBJ databases">
        <title>Draft genome sequence of Pseudoflavonifractor capillosus ATCC 29799.</title>
        <authorList>
            <person name="Sudarsanam P."/>
            <person name="Ley R."/>
            <person name="Guruge J."/>
            <person name="Turnbaugh P.J."/>
            <person name="Mahowald M."/>
            <person name="Liep D."/>
            <person name="Gordon J."/>
        </authorList>
    </citation>
    <scope>NUCLEOTIDE SEQUENCE [LARGE SCALE GENOMIC DNA]</scope>
    <source>
        <strain evidence="8 9">ATCC 29799</strain>
    </source>
</reference>
<keyword evidence="9" id="KW-1185">Reference proteome</keyword>
<keyword evidence="6" id="KW-1133">Transmembrane helix</keyword>
<feature type="compositionally biased region" description="Polar residues" evidence="5">
    <location>
        <begin position="255"/>
        <end position="279"/>
    </location>
</feature>
<evidence type="ECO:0000313" key="9">
    <source>
        <dbReference type="Proteomes" id="UP000003639"/>
    </source>
</evidence>
<dbReference type="InterPro" id="IPR029000">
    <property type="entry name" value="Cyclophilin-like_dom_sf"/>
</dbReference>
<feature type="transmembrane region" description="Helical" evidence="6">
    <location>
        <begin position="231"/>
        <end position="252"/>
    </location>
</feature>
<dbReference type="EC" id="5.2.1.8" evidence="2"/>
<comment type="function">
    <text evidence="1">PPIases accelerate the folding of proteins. It catalyzes the cis-trans isomerization of proline imidic peptide bonds in oligopeptides.</text>
</comment>
<dbReference type="Pfam" id="PF00160">
    <property type="entry name" value="Pro_isomerase"/>
    <property type="match status" value="1"/>
</dbReference>
<keyword evidence="6" id="KW-0472">Membrane</keyword>